<accession>A0A0U2U643</accession>
<dbReference type="PANTHER" id="PTHR43798:SF33">
    <property type="entry name" value="HYDROLASE, PUTATIVE (AFU_ORTHOLOGUE AFUA_2G14860)-RELATED"/>
    <property type="match status" value="1"/>
</dbReference>
<dbReference type="GO" id="GO:0016787">
    <property type="term" value="F:hydrolase activity"/>
    <property type="evidence" value="ECO:0007669"/>
    <property type="project" value="UniProtKB-KW"/>
</dbReference>
<dbReference type="Gene3D" id="3.40.50.1820">
    <property type="entry name" value="alpha/beta hydrolase"/>
    <property type="match status" value="1"/>
</dbReference>
<sequence precursor="true">MSLSLTSTLKRLLSTGLMTAALSLGLLANVSAQTALRQYTVKAPDGVVLSVQETGNPQGPPVILVHGLLGSHLSWQEQLEAPDLQSMRLIAFDLRGHGQSGSPEEALPYTDGRRWAEDLRAVIEASGAKRPVIVGWSLGAAVISNYLAAHGDAHLAGIVYVGGVVELKEALIVPHPEVYRDMTSADLMTRLDAERVFLRLCFERPPEATMFQRLLANAALASFDMQKSVHRMSVDAASGLRRVRKPMLQIYGERDALVRAEASAQRARELNPSIETLFYAETGHAPFVEQTQRFNKDLAAFVTKVQADR</sequence>
<organism evidence="1 2">
    <name type="scientific">Roseateles depolymerans</name>
    <dbReference type="NCBI Taxonomy" id="76731"/>
    <lineage>
        <taxon>Bacteria</taxon>
        <taxon>Pseudomonadati</taxon>
        <taxon>Pseudomonadota</taxon>
        <taxon>Betaproteobacteria</taxon>
        <taxon>Burkholderiales</taxon>
        <taxon>Sphaerotilaceae</taxon>
        <taxon>Roseateles</taxon>
    </lineage>
</organism>
<gene>
    <name evidence="1" type="ORF">RD2015_3044</name>
</gene>
<keyword evidence="2" id="KW-1185">Reference proteome</keyword>
<proteinExistence type="predicted"/>
<dbReference type="AlphaFoldDB" id="A0A0U2U643"/>
<name>A0A0U2U643_9BURK</name>
<protein>
    <submittedName>
        <fullName evidence="1">Putative hydrolase</fullName>
    </submittedName>
</protein>
<dbReference type="KEGG" id="rdp:RD2015_3044"/>
<dbReference type="PANTHER" id="PTHR43798">
    <property type="entry name" value="MONOACYLGLYCEROL LIPASE"/>
    <property type="match status" value="1"/>
</dbReference>
<dbReference type="Pfam" id="PF12697">
    <property type="entry name" value="Abhydrolase_6"/>
    <property type="match status" value="1"/>
</dbReference>
<evidence type="ECO:0000313" key="1">
    <source>
        <dbReference type="EMBL" id="ALV07505.1"/>
    </source>
</evidence>
<dbReference type="STRING" id="76731.RD2015_3044"/>
<dbReference type="EMBL" id="CP013729">
    <property type="protein sequence ID" value="ALV07505.1"/>
    <property type="molecule type" value="Genomic_DNA"/>
</dbReference>
<evidence type="ECO:0000313" key="2">
    <source>
        <dbReference type="Proteomes" id="UP000060699"/>
    </source>
</evidence>
<dbReference type="Proteomes" id="UP000060699">
    <property type="component" value="Chromosome"/>
</dbReference>
<dbReference type="InterPro" id="IPR029058">
    <property type="entry name" value="AB_hydrolase_fold"/>
</dbReference>
<dbReference type="SUPFAM" id="SSF53474">
    <property type="entry name" value="alpha/beta-Hydrolases"/>
    <property type="match status" value="1"/>
</dbReference>
<dbReference type="GO" id="GO:0016020">
    <property type="term" value="C:membrane"/>
    <property type="evidence" value="ECO:0007669"/>
    <property type="project" value="TreeGrafter"/>
</dbReference>
<dbReference type="InterPro" id="IPR050266">
    <property type="entry name" value="AB_hydrolase_sf"/>
</dbReference>
<dbReference type="PATRIC" id="fig|76731.3.peg.3118"/>
<dbReference type="InterPro" id="IPR000073">
    <property type="entry name" value="AB_hydrolase_1"/>
</dbReference>
<keyword evidence="1" id="KW-0378">Hydrolase</keyword>
<dbReference type="RefSeq" id="WP_058935608.1">
    <property type="nucleotide sequence ID" value="NZ_CP013729.1"/>
</dbReference>
<reference evidence="1 2" key="1">
    <citation type="submission" date="2015-12" db="EMBL/GenBank/DDBJ databases">
        <title>Complete genome of Roseateles depolymerans KCTC 42856.</title>
        <authorList>
            <person name="Kim K.M."/>
        </authorList>
    </citation>
    <scope>NUCLEOTIDE SEQUENCE [LARGE SCALE GENOMIC DNA]</scope>
    <source>
        <strain evidence="1 2">KCTC 42856</strain>
    </source>
</reference>